<dbReference type="InterPro" id="IPR043142">
    <property type="entry name" value="PapC-like_C_sf"/>
</dbReference>
<comment type="subcellular location">
    <subcellularLocation>
        <location evidence="1">Cell outer membrane</location>
        <topology evidence="1">Multi-pass membrane protein</topology>
    </subcellularLocation>
</comment>
<dbReference type="Gene3D" id="2.60.40.3110">
    <property type="match status" value="1"/>
</dbReference>
<comment type="similarity">
    <text evidence="2">Belongs to the fimbrial export usher family.</text>
</comment>
<dbReference type="RefSeq" id="WP_067366194.1">
    <property type="nucleotide sequence ID" value="NZ_BAAAFS010000002.1"/>
</dbReference>
<dbReference type="Pfam" id="PF13954">
    <property type="entry name" value="PapC_N"/>
    <property type="match status" value="1"/>
</dbReference>
<keyword evidence="5" id="KW-1029">Fimbrium biogenesis</keyword>
<evidence type="ECO:0000313" key="13">
    <source>
        <dbReference type="EMBL" id="KAA8715356.1"/>
    </source>
</evidence>
<organism evidence="13 14">
    <name type="scientific">Morganella psychrotolerans</name>
    <dbReference type="NCBI Taxonomy" id="368603"/>
    <lineage>
        <taxon>Bacteria</taxon>
        <taxon>Pseudomonadati</taxon>
        <taxon>Pseudomonadota</taxon>
        <taxon>Gammaproteobacteria</taxon>
        <taxon>Enterobacterales</taxon>
        <taxon>Morganellaceae</taxon>
        <taxon>Morganella</taxon>
    </lineage>
</organism>
<accession>A0A5M9R606</accession>
<dbReference type="Proteomes" id="UP000322181">
    <property type="component" value="Unassembled WGS sequence"/>
</dbReference>
<evidence type="ECO:0000256" key="7">
    <source>
        <dbReference type="ARBA" id="ARBA00022729"/>
    </source>
</evidence>
<evidence type="ECO:0000256" key="5">
    <source>
        <dbReference type="ARBA" id="ARBA00022558"/>
    </source>
</evidence>
<feature type="signal peptide" evidence="10">
    <location>
        <begin position="1"/>
        <end position="23"/>
    </location>
</feature>
<dbReference type="GO" id="GO:0009297">
    <property type="term" value="P:pilus assembly"/>
    <property type="evidence" value="ECO:0007669"/>
    <property type="project" value="InterPro"/>
</dbReference>
<dbReference type="AlphaFoldDB" id="A0A5M9R606"/>
<dbReference type="EMBL" id="VXKB01000002">
    <property type="protein sequence ID" value="KAA8715356.1"/>
    <property type="molecule type" value="Genomic_DNA"/>
</dbReference>
<evidence type="ECO:0000256" key="3">
    <source>
        <dbReference type="ARBA" id="ARBA00022448"/>
    </source>
</evidence>
<dbReference type="Gene3D" id="2.60.40.2610">
    <property type="entry name" value="Outer membrane usher protein FimD, plug domain"/>
    <property type="match status" value="1"/>
</dbReference>
<gene>
    <name evidence="13" type="ORF">F4V73_10255</name>
</gene>
<evidence type="ECO:0000259" key="11">
    <source>
        <dbReference type="Pfam" id="PF13953"/>
    </source>
</evidence>
<feature type="domain" description="PapC-like C-terminal" evidence="11">
    <location>
        <begin position="765"/>
        <end position="830"/>
    </location>
</feature>
<evidence type="ECO:0000256" key="10">
    <source>
        <dbReference type="SAM" id="SignalP"/>
    </source>
</evidence>
<keyword evidence="4" id="KW-1134">Transmembrane beta strand</keyword>
<protein>
    <submittedName>
        <fullName evidence="13">Fimbrial biogenesis outer membrane usher protein</fullName>
    </submittedName>
</protein>
<dbReference type="PANTHER" id="PTHR30451">
    <property type="entry name" value="OUTER MEMBRANE USHER PROTEIN"/>
    <property type="match status" value="1"/>
</dbReference>
<keyword evidence="9" id="KW-0998">Cell outer membrane</keyword>
<comment type="caution">
    <text evidence="13">The sequence shown here is derived from an EMBL/GenBank/DDBJ whole genome shotgun (WGS) entry which is preliminary data.</text>
</comment>
<evidence type="ECO:0000259" key="12">
    <source>
        <dbReference type="Pfam" id="PF13954"/>
    </source>
</evidence>
<dbReference type="InterPro" id="IPR000015">
    <property type="entry name" value="Fimb_usher"/>
</dbReference>
<feature type="chain" id="PRO_5024344477" evidence="10">
    <location>
        <begin position="24"/>
        <end position="851"/>
    </location>
</feature>
<keyword evidence="8" id="KW-0472">Membrane</keyword>
<keyword evidence="3" id="KW-0813">Transport</keyword>
<dbReference type="InterPro" id="IPR025885">
    <property type="entry name" value="PapC_N"/>
</dbReference>
<dbReference type="GO" id="GO:0015473">
    <property type="term" value="F:fimbrial usher porin activity"/>
    <property type="evidence" value="ECO:0007669"/>
    <property type="project" value="InterPro"/>
</dbReference>
<dbReference type="Pfam" id="PF13953">
    <property type="entry name" value="PapC_C"/>
    <property type="match status" value="1"/>
</dbReference>
<proteinExistence type="inferred from homology"/>
<dbReference type="Gene3D" id="3.10.20.410">
    <property type="match status" value="1"/>
</dbReference>
<dbReference type="SUPFAM" id="SSF141729">
    <property type="entry name" value="FimD N-terminal domain-like"/>
    <property type="match status" value="1"/>
</dbReference>
<evidence type="ECO:0000256" key="1">
    <source>
        <dbReference type="ARBA" id="ARBA00004571"/>
    </source>
</evidence>
<evidence type="ECO:0000256" key="2">
    <source>
        <dbReference type="ARBA" id="ARBA00008064"/>
    </source>
</evidence>
<dbReference type="Pfam" id="PF00577">
    <property type="entry name" value="Usher"/>
    <property type="match status" value="1"/>
</dbReference>
<sequence length="851" mass="91094">MKCSKFRICLLSSLICWSFYSYSDDYFDPAMLDSQLGIDPTQVDLSQFAKDDSIPTGKFAINIQVNRNNLGDQVITFVPDADGKTVPELTPALLESWGVNIKAISQLNILPPDTVILNLPAYVPDSGIQVNIADLTMKISIPQIAMTDKAEGFIDPSLLDDGIPAMFLSYFVSGSRNRNDTPGGAADTNDTAFATVQSGINLGAWRARSTGSYSRSRVSGNTITDTNFSNTYITRAFHQLRSVLTLGESVSSSDVFDSIPFRGGKLGSDEQMLPASLRGFAPEVSGIATSNARVTVRQNGYVVYQTYVAPGPFSLKDISPSGNTGDLDVTVTEENGTEKTFTIAFSSLPVMLRPGGIKYEVVAGQYDGGITQGSKKSTFASATGIYGLPGNVTLYGGVLAAESYLSAAGGAGISLGVFGALSADITHASAELGGDTGQRKGQSFRLRYSKSMTTTGTSVDLTALRYSTRDYFSFADFNNHDYRLKDGVSPWLNQRQRSSFTTSLSQSLGDYGNLYLSGSIYDFWGSDSEVRQISAGYNGSYKSVSYSLNYSIDRIKSENSWPENRQFSVNISVPFSIFSNNTLVRGISSTYTYSQDNNGRVNQQAGLSGSALDNRFTYGISQSYANKGQGNSGNVYTNYSGSKGTASLGYNYSKDYRSVNGSVGGSLVIHSGGILAGQSLGSSLAIIEAPGADGTHISNQKSVINSGGYGLYPYVSPYNANIISLDVNTLPDNVMLNETTKTVYPTAGAIVKAKFNTKVGYQAIINLKLRNGTMLPFGAVATLADSDTGEENTGIVGDNNQLFMSGLPESGNLYIGWGNGQKQQCRVTFTDIGKLPVSQGQPIRIFDAVCE</sequence>
<evidence type="ECO:0000256" key="8">
    <source>
        <dbReference type="ARBA" id="ARBA00023136"/>
    </source>
</evidence>
<dbReference type="OrthoDB" id="6554712at2"/>
<feature type="domain" description="PapC N-terminal" evidence="12">
    <location>
        <begin position="26"/>
        <end position="173"/>
    </location>
</feature>
<dbReference type="InterPro" id="IPR025949">
    <property type="entry name" value="PapC-like_C"/>
</dbReference>
<dbReference type="GO" id="GO:0009279">
    <property type="term" value="C:cell outer membrane"/>
    <property type="evidence" value="ECO:0007669"/>
    <property type="project" value="UniProtKB-SubCell"/>
</dbReference>
<reference evidence="13 14" key="1">
    <citation type="submission" date="2019-09" db="EMBL/GenBank/DDBJ databases">
        <title>Draft genome sequence of various Type strains from the CCUG.</title>
        <authorList>
            <person name="Pineiro-Iglesias B."/>
            <person name="Tunovic T."/>
            <person name="Unosson C."/>
            <person name="Inganas E."/>
            <person name="Ohlen M."/>
            <person name="Cardew S."/>
            <person name="Jensie-Markopoulos S."/>
            <person name="Salva-Serra F."/>
            <person name="Jaen-Luchoro D."/>
            <person name="Karlsson R."/>
            <person name="Svensson-Stadler L."/>
            <person name="Chun J."/>
            <person name="Moore E."/>
        </authorList>
    </citation>
    <scope>NUCLEOTIDE SEQUENCE [LARGE SCALE GENOMIC DNA]</scope>
    <source>
        <strain evidence="13 14">CCUG 53682T</strain>
    </source>
</reference>
<dbReference type="FunFam" id="2.60.40.3110:FF:000001">
    <property type="entry name" value="Putative fimbrial outer membrane usher"/>
    <property type="match status" value="1"/>
</dbReference>
<dbReference type="InterPro" id="IPR037224">
    <property type="entry name" value="PapC_N_sf"/>
</dbReference>
<dbReference type="Gene3D" id="2.60.40.2070">
    <property type="match status" value="1"/>
</dbReference>
<evidence type="ECO:0000256" key="6">
    <source>
        <dbReference type="ARBA" id="ARBA00022692"/>
    </source>
</evidence>
<keyword evidence="6" id="KW-0812">Transmembrane</keyword>
<evidence type="ECO:0000256" key="9">
    <source>
        <dbReference type="ARBA" id="ARBA00023237"/>
    </source>
</evidence>
<dbReference type="InterPro" id="IPR042186">
    <property type="entry name" value="FimD_plug_dom"/>
</dbReference>
<evidence type="ECO:0000256" key="4">
    <source>
        <dbReference type="ARBA" id="ARBA00022452"/>
    </source>
</evidence>
<name>A0A5M9R606_9GAMM</name>
<keyword evidence="7 10" id="KW-0732">Signal</keyword>
<dbReference type="PANTHER" id="PTHR30451:SF21">
    <property type="entry name" value="FIMBRIAL USHER DOMAIN-CONTAINING PROTEIN YDET-RELATED"/>
    <property type="match status" value="1"/>
</dbReference>
<evidence type="ECO:0000313" key="14">
    <source>
        <dbReference type="Proteomes" id="UP000322181"/>
    </source>
</evidence>